<reference evidence="1 2" key="1">
    <citation type="submission" date="2015-12" db="EMBL/GenBank/DDBJ databases">
        <title>Intraspecies pangenome expansion in the marine bacterium Alteromonas.</title>
        <authorList>
            <person name="Lopez-Perez M."/>
            <person name="Rodriguez-Valera F."/>
        </authorList>
    </citation>
    <scope>NUCLEOTIDE SEQUENCE [LARGE SCALE GENOMIC DNA]</scope>
    <source>
        <strain evidence="1 2">UM8</strain>
    </source>
</reference>
<dbReference type="EMBL" id="CP013928">
    <property type="protein sequence ID" value="AMJ77572.1"/>
    <property type="molecule type" value="Genomic_DNA"/>
</dbReference>
<accession>A0AAC9ACN5</accession>
<evidence type="ECO:0000313" key="1">
    <source>
        <dbReference type="EMBL" id="AMJ77572.1"/>
    </source>
</evidence>
<evidence type="ECO:0008006" key="3">
    <source>
        <dbReference type="Google" id="ProtNLM"/>
    </source>
</evidence>
<sequence length="158" mass="18408">MSTKIKASKGDLFSIQLSSETFALGQIVETVGDLLYLVVFSQKFESEIRDFNIEKMEIALASLSTDAKIWHGHWPILGNTRKNLNSIPKPFFKVHFYEEDQYFIESLTKDSIRPALDEELSKYPNRFSITPKRLENATKAYFGFETWDERFNKLKFHA</sequence>
<proteinExistence type="predicted"/>
<protein>
    <recommendedName>
        <fullName evidence="3">Immunity protein 26 of polymorphic toxin system</fullName>
    </recommendedName>
</protein>
<dbReference type="Proteomes" id="UP000061468">
    <property type="component" value="Chromosome"/>
</dbReference>
<dbReference type="RefSeq" id="WP_015066149.1">
    <property type="nucleotide sequence ID" value="NZ_CP013928.1"/>
</dbReference>
<dbReference type="InterPro" id="IPR029278">
    <property type="entry name" value="Imm26"/>
</dbReference>
<gene>
    <name evidence="1" type="ORF">AV942_04215</name>
</gene>
<evidence type="ECO:0000313" key="2">
    <source>
        <dbReference type="Proteomes" id="UP000061468"/>
    </source>
</evidence>
<dbReference type="AlphaFoldDB" id="A0AAC9ACN5"/>
<name>A0AAC9ACN5_9ALTE</name>
<dbReference type="Pfam" id="PF15428">
    <property type="entry name" value="Imm26"/>
    <property type="match status" value="1"/>
</dbReference>
<organism evidence="1 2">
    <name type="scientific">Alteromonas mediterranea</name>
    <dbReference type="NCBI Taxonomy" id="314275"/>
    <lineage>
        <taxon>Bacteria</taxon>
        <taxon>Pseudomonadati</taxon>
        <taxon>Pseudomonadota</taxon>
        <taxon>Gammaproteobacteria</taxon>
        <taxon>Alteromonadales</taxon>
        <taxon>Alteromonadaceae</taxon>
        <taxon>Alteromonas/Salinimonas group</taxon>
        <taxon>Alteromonas</taxon>
    </lineage>
</organism>